<sequence>MDTRNTKELTRAYRFMCLILLSLPFWGDGSVVKSVVFKSKVSESNHDYFNHSLYVEEYVKLSARDVITALVTTMLSIFRPAKSAKNSTSHNFGRPTQRSDVTSRFKLIVITEIAVSPVGIRSATRTRRFWVGGVPKGLRAAKLAVVTCAVNFDRDQYLFLD</sequence>
<accession>A0A4C1VNW7</accession>
<keyword evidence="2" id="KW-1185">Reference proteome</keyword>
<dbReference type="AlphaFoldDB" id="A0A4C1VNW7"/>
<proteinExistence type="predicted"/>
<dbReference type="Proteomes" id="UP000299102">
    <property type="component" value="Unassembled WGS sequence"/>
</dbReference>
<evidence type="ECO:0000313" key="1">
    <source>
        <dbReference type="EMBL" id="GBP40230.1"/>
    </source>
</evidence>
<name>A0A4C1VNW7_EUMVA</name>
<reference evidence="1 2" key="1">
    <citation type="journal article" date="2019" name="Commun. Biol.">
        <title>The bagworm genome reveals a unique fibroin gene that provides high tensile strength.</title>
        <authorList>
            <person name="Kono N."/>
            <person name="Nakamura H."/>
            <person name="Ohtoshi R."/>
            <person name="Tomita M."/>
            <person name="Numata K."/>
            <person name="Arakawa K."/>
        </authorList>
    </citation>
    <scope>NUCLEOTIDE SEQUENCE [LARGE SCALE GENOMIC DNA]</scope>
</reference>
<gene>
    <name evidence="1" type="ORF">EVAR_37631_1</name>
</gene>
<organism evidence="1 2">
    <name type="scientific">Eumeta variegata</name>
    <name type="common">Bagworm moth</name>
    <name type="synonym">Eumeta japonica</name>
    <dbReference type="NCBI Taxonomy" id="151549"/>
    <lineage>
        <taxon>Eukaryota</taxon>
        <taxon>Metazoa</taxon>
        <taxon>Ecdysozoa</taxon>
        <taxon>Arthropoda</taxon>
        <taxon>Hexapoda</taxon>
        <taxon>Insecta</taxon>
        <taxon>Pterygota</taxon>
        <taxon>Neoptera</taxon>
        <taxon>Endopterygota</taxon>
        <taxon>Lepidoptera</taxon>
        <taxon>Glossata</taxon>
        <taxon>Ditrysia</taxon>
        <taxon>Tineoidea</taxon>
        <taxon>Psychidae</taxon>
        <taxon>Oiketicinae</taxon>
        <taxon>Eumeta</taxon>
    </lineage>
</organism>
<protein>
    <submittedName>
        <fullName evidence="1">Uncharacterized protein</fullName>
    </submittedName>
</protein>
<evidence type="ECO:0000313" key="2">
    <source>
        <dbReference type="Proteomes" id="UP000299102"/>
    </source>
</evidence>
<comment type="caution">
    <text evidence="1">The sequence shown here is derived from an EMBL/GenBank/DDBJ whole genome shotgun (WGS) entry which is preliminary data.</text>
</comment>
<dbReference type="EMBL" id="BGZK01000378">
    <property type="protein sequence ID" value="GBP40230.1"/>
    <property type="molecule type" value="Genomic_DNA"/>
</dbReference>